<accession>A0ABD4SWN3</accession>
<gene>
    <name evidence="1" type="ORF">LH440_16505</name>
</gene>
<reference evidence="1 2" key="1">
    <citation type="submission" date="2021-10" db="EMBL/GenBank/DDBJ databases">
        <title>Whole-genome sequencing analysis of Laribacter hongkongensis: virulence gene profiles, carbohydrate-active enzyme prediction, and antimicrobial resistance characterization.</title>
        <authorList>
            <person name="Yuan P."/>
            <person name="Zhan Y."/>
            <person name="Chen D."/>
        </authorList>
    </citation>
    <scope>NUCLEOTIDE SEQUENCE [LARGE SCALE GENOMIC DNA]</scope>
    <source>
        <strain evidence="1 2">W67</strain>
    </source>
</reference>
<dbReference type="EMBL" id="JAJAXM010000070">
    <property type="protein sequence ID" value="MCG9027467.1"/>
    <property type="molecule type" value="Genomic_DNA"/>
</dbReference>
<sequence>MNIEDEITIKAGRRTTKVLVRLSLNGVGGRVLDINNSRQSNIHVPNNF</sequence>
<protein>
    <submittedName>
        <fullName evidence="1">Uncharacterized protein</fullName>
    </submittedName>
</protein>
<evidence type="ECO:0000313" key="1">
    <source>
        <dbReference type="EMBL" id="MCG9027467.1"/>
    </source>
</evidence>
<proteinExistence type="predicted"/>
<comment type="caution">
    <text evidence="1">The sequence shown here is derived from an EMBL/GenBank/DDBJ whole genome shotgun (WGS) entry which is preliminary data.</text>
</comment>
<name>A0ABD4SWN3_9NEIS</name>
<organism evidence="1 2">
    <name type="scientific">Laribacter hongkongensis</name>
    <dbReference type="NCBI Taxonomy" id="168471"/>
    <lineage>
        <taxon>Bacteria</taxon>
        <taxon>Pseudomonadati</taxon>
        <taxon>Pseudomonadota</taxon>
        <taxon>Betaproteobacteria</taxon>
        <taxon>Neisseriales</taxon>
        <taxon>Aquaspirillaceae</taxon>
        <taxon>Laribacter</taxon>
    </lineage>
</organism>
<dbReference type="RefSeq" id="WP_239894728.1">
    <property type="nucleotide sequence ID" value="NZ_JAJAXM010000070.1"/>
</dbReference>
<evidence type="ECO:0000313" key="2">
    <source>
        <dbReference type="Proteomes" id="UP001200247"/>
    </source>
</evidence>
<dbReference type="AlphaFoldDB" id="A0ABD4SWN3"/>
<dbReference type="Proteomes" id="UP001200247">
    <property type="component" value="Unassembled WGS sequence"/>
</dbReference>